<sequence>MRGIKNSTNAAMIHVPLQRARHLNNLTSSARRGGAVTLNQKKRCLPLCPLSLRDMIVKLPGDGVSRQKFIDEADRIGAVGGTGALAFRLWLRTFLGRRQRTEVQLARLLVEKEDVVAAVRQELAHADVEFFRGLFVQNVKRLCKAKEWEVPSVLASVPVFDFRVPNVALAPLLRVVRSSVSSLFRLTTRRGREDKEDEEERELQPGRPAGSPSPAATYPSFPVDTWVARMGARSRLQAAPSKEKVTYHWVLWGRCLMSNTMVAVSTSNEQETKHVKAFSRIFQSFIGEVLLVFSPETATKLGDDYDHATLFVNMKRSGELLCRKTGTRSSLCSLATPPTGPPSCRCWMPEQRARRGTGQKANLAVALRGGDLGEFGAQQQQHHDGPHNAEEERPEEEAGGETGQV</sequence>
<evidence type="ECO:0000256" key="1">
    <source>
        <dbReference type="SAM" id="MobiDB-lite"/>
    </source>
</evidence>
<evidence type="ECO:0000313" key="2">
    <source>
        <dbReference type="EMBL" id="CEM43629.1"/>
    </source>
</evidence>
<feature type="compositionally biased region" description="Low complexity" evidence="1">
    <location>
        <begin position="205"/>
        <end position="216"/>
    </location>
</feature>
<name>A0A0G4HHM2_9ALVE</name>
<accession>A0A0G4HHM2</accession>
<protein>
    <submittedName>
        <fullName evidence="2">Uncharacterized protein</fullName>
    </submittedName>
</protein>
<organism evidence="2">
    <name type="scientific">Chromera velia CCMP2878</name>
    <dbReference type="NCBI Taxonomy" id="1169474"/>
    <lineage>
        <taxon>Eukaryota</taxon>
        <taxon>Sar</taxon>
        <taxon>Alveolata</taxon>
        <taxon>Colpodellida</taxon>
        <taxon>Chromeraceae</taxon>
        <taxon>Chromera</taxon>
    </lineage>
</organism>
<feature type="region of interest" description="Disordered" evidence="1">
    <location>
        <begin position="191"/>
        <end position="217"/>
    </location>
</feature>
<proteinExistence type="predicted"/>
<dbReference type="AlphaFoldDB" id="A0A0G4HHM2"/>
<feature type="non-terminal residue" evidence="2">
    <location>
        <position position="405"/>
    </location>
</feature>
<reference evidence="2" key="1">
    <citation type="submission" date="2014-11" db="EMBL/GenBank/DDBJ databases">
        <authorList>
            <person name="Otto D Thomas"/>
            <person name="Naeem Raeece"/>
        </authorList>
    </citation>
    <scope>NUCLEOTIDE SEQUENCE</scope>
</reference>
<gene>
    <name evidence="2" type="ORF">Cvel_27688</name>
</gene>
<dbReference type="EMBL" id="CDMZ01002729">
    <property type="protein sequence ID" value="CEM43629.1"/>
    <property type="molecule type" value="Genomic_DNA"/>
</dbReference>
<feature type="compositionally biased region" description="Basic and acidic residues" evidence="1">
    <location>
        <begin position="381"/>
        <end position="391"/>
    </location>
</feature>
<feature type="region of interest" description="Disordered" evidence="1">
    <location>
        <begin position="370"/>
        <end position="405"/>
    </location>
</feature>